<reference evidence="3" key="1">
    <citation type="submission" date="2023-07" db="EMBL/GenBank/DDBJ databases">
        <authorList>
            <person name="Stuckert A."/>
        </authorList>
    </citation>
    <scope>NUCLEOTIDE SEQUENCE</scope>
</reference>
<evidence type="ECO:0000256" key="2">
    <source>
        <dbReference type="SAM" id="Phobius"/>
    </source>
</evidence>
<comment type="caution">
    <text evidence="3">The sequence shown here is derived from an EMBL/GenBank/DDBJ whole genome shotgun (WGS) entry which is preliminary data.</text>
</comment>
<gene>
    <name evidence="3" type="ORF">RIMI_LOCUS11618669</name>
</gene>
<evidence type="ECO:0000313" key="3">
    <source>
        <dbReference type="EMBL" id="CAJ0947224.1"/>
    </source>
</evidence>
<sequence>MIKVVPINVSCTRTDFHIQIPMQSVSQLDRSHIYLGSQACASQISGSNYKIYARFDTCGIGPQKRNNTSMIVSILYVDFSMGGQEDVHEYEVQCEPKRKEASVHILSGSDPAQLSRRAEDIGQSELPEAEASESSDRGQDSSDVVFISICILAGVLMLIAVVGLVLL</sequence>
<organism evidence="3 4">
    <name type="scientific">Ranitomeya imitator</name>
    <name type="common">mimic poison frog</name>
    <dbReference type="NCBI Taxonomy" id="111125"/>
    <lineage>
        <taxon>Eukaryota</taxon>
        <taxon>Metazoa</taxon>
        <taxon>Chordata</taxon>
        <taxon>Craniata</taxon>
        <taxon>Vertebrata</taxon>
        <taxon>Euteleostomi</taxon>
        <taxon>Amphibia</taxon>
        <taxon>Batrachia</taxon>
        <taxon>Anura</taxon>
        <taxon>Neobatrachia</taxon>
        <taxon>Hyloidea</taxon>
        <taxon>Dendrobatidae</taxon>
        <taxon>Dendrobatinae</taxon>
        <taxon>Ranitomeya</taxon>
    </lineage>
</organism>
<protein>
    <recommendedName>
        <fullName evidence="5">ZP domain-containing protein</fullName>
    </recommendedName>
</protein>
<evidence type="ECO:0000313" key="4">
    <source>
        <dbReference type="Proteomes" id="UP001176940"/>
    </source>
</evidence>
<keyword evidence="4" id="KW-1185">Reference proteome</keyword>
<dbReference type="Gene3D" id="2.60.40.3210">
    <property type="entry name" value="Zona pellucida, ZP-N domain"/>
    <property type="match status" value="1"/>
</dbReference>
<dbReference type="Proteomes" id="UP001176940">
    <property type="component" value="Unassembled WGS sequence"/>
</dbReference>
<dbReference type="EMBL" id="CAUEEQ010026522">
    <property type="protein sequence ID" value="CAJ0947224.1"/>
    <property type="molecule type" value="Genomic_DNA"/>
</dbReference>
<name>A0ABN9LTG8_9NEOB</name>
<feature type="transmembrane region" description="Helical" evidence="2">
    <location>
        <begin position="144"/>
        <end position="166"/>
    </location>
</feature>
<feature type="region of interest" description="Disordered" evidence="1">
    <location>
        <begin position="109"/>
        <end position="139"/>
    </location>
</feature>
<keyword evidence="2" id="KW-0472">Membrane</keyword>
<proteinExistence type="predicted"/>
<evidence type="ECO:0008006" key="5">
    <source>
        <dbReference type="Google" id="ProtNLM"/>
    </source>
</evidence>
<keyword evidence="2" id="KW-0812">Transmembrane</keyword>
<evidence type="ECO:0000256" key="1">
    <source>
        <dbReference type="SAM" id="MobiDB-lite"/>
    </source>
</evidence>
<keyword evidence="2" id="KW-1133">Transmembrane helix</keyword>
<accession>A0ABN9LTG8</accession>